<dbReference type="SUPFAM" id="SSF81301">
    <property type="entry name" value="Nucleotidyltransferase"/>
    <property type="match status" value="1"/>
</dbReference>
<protein>
    <submittedName>
        <fullName evidence="2">Uncharacterized protein</fullName>
    </submittedName>
</protein>
<evidence type="ECO:0000313" key="2">
    <source>
        <dbReference type="EMBL" id="TKA64143.1"/>
    </source>
</evidence>
<sequence length="180" mass="20151">MLGYVLGENVYAVVGGAACTLLGSMRVTEDVDFVVPKSSTSNARKLLKEQPDYFEVEKKTLHTIYKSNPPVHIEILAPPLLFRERFDASTPTTEVNGVKVLKPALLLNSKCGSILSRAEEKKKDTDAFDIKYLLVWCASNQDYPTTEEVPNASKEFVLWFIGIYQGKEQWTGARYVVEQG</sequence>
<dbReference type="OrthoDB" id="3932214at2759"/>
<dbReference type="EMBL" id="NAJN01001306">
    <property type="protein sequence ID" value="TKA64143.1"/>
    <property type="molecule type" value="Genomic_DNA"/>
</dbReference>
<evidence type="ECO:0000313" key="3">
    <source>
        <dbReference type="Proteomes" id="UP000308768"/>
    </source>
</evidence>
<dbReference type="EMBL" id="NAJN01001389">
    <property type="protein sequence ID" value="TKA63531.1"/>
    <property type="molecule type" value="Genomic_DNA"/>
</dbReference>
<comment type="caution">
    <text evidence="2">The sequence shown here is derived from an EMBL/GenBank/DDBJ whole genome shotgun (WGS) entry which is preliminary data.</text>
</comment>
<dbReference type="AlphaFoldDB" id="A0A4U0WNW4"/>
<keyword evidence="3" id="KW-1185">Reference proteome</keyword>
<gene>
    <name evidence="1" type="ORF">B0A49_11312</name>
    <name evidence="2" type="ORF">B0A49_11343</name>
</gene>
<proteinExistence type="predicted"/>
<organism evidence="2 3">
    <name type="scientific">Cryomyces minteri</name>
    <dbReference type="NCBI Taxonomy" id="331657"/>
    <lineage>
        <taxon>Eukaryota</taxon>
        <taxon>Fungi</taxon>
        <taxon>Dikarya</taxon>
        <taxon>Ascomycota</taxon>
        <taxon>Pezizomycotina</taxon>
        <taxon>Dothideomycetes</taxon>
        <taxon>Dothideomycetes incertae sedis</taxon>
        <taxon>Cryomyces</taxon>
    </lineage>
</organism>
<evidence type="ECO:0000313" key="1">
    <source>
        <dbReference type="EMBL" id="TKA63531.1"/>
    </source>
</evidence>
<dbReference type="Gene3D" id="3.30.460.40">
    <property type="match status" value="1"/>
</dbReference>
<reference evidence="2 3" key="1">
    <citation type="submission" date="2017-03" db="EMBL/GenBank/DDBJ databases">
        <title>Genomes of endolithic fungi from Antarctica.</title>
        <authorList>
            <person name="Coleine C."/>
            <person name="Masonjones S."/>
            <person name="Stajich J.E."/>
        </authorList>
    </citation>
    <scope>NUCLEOTIDE SEQUENCE [LARGE SCALE GENOMIC DNA]</scope>
    <source>
        <strain evidence="2 3">CCFEE 5187</strain>
    </source>
</reference>
<accession>A0A4U0WNW4</accession>
<name>A0A4U0WNW4_9PEZI</name>
<dbReference type="Proteomes" id="UP000308768">
    <property type="component" value="Unassembled WGS sequence"/>
</dbReference>
<dbReference type="InterPro" id="IPR043519">
    <property type="entry name" value="NT_sf"/>
</dbReference>